<evidence type="ECO:0000256" key="4">
    <source>
        <dbReference type="ARBA" id="ARBA00011738"/>
    </source>
</evidence>
<dbReference type="InterPro" id="IPR018090">
    <property type="entry name" value="Pyrmidine_PPas_bac/euk"/>
</dbReference>
<protein>
    <recommendedName>
        <fullName evidence="6">Pyrimidine-nucleoside phosphorylase</fullName>
        <ecNumber evidence="5">2.4.2.2</ecNumber>
    </recommendedName>
</protein>
<dbReference type="InterPro" id="IPR013102">
    <property type="entry name" value="PYNP_C"/>
</dbReference>
<evidence type="ECO:0000256" key="2">
    <source>
        <dbReference type="ARBA" id="ARBA00003877"/>
    </source>
</evidence>
<accession>A0A1I1ZQ76</accession>
<dbReference type="PANTHER" id="PTHR10515:SF0">
    <property type="entry name" value="THYMIDINE PHOSPHORYLASE"/>
    <property type="match status" value="1"/>
</dbReference>
<evidence type="ECO:0000256" key="8">
    <source>
        <dbReference type="ARBA" id="ARBA00022679"/>
    </source>
</evidence>
<dbReference type="GO" id="GO:0009032">
    <property type="term" value="F:thymidine phosphorylase activity"/>
    <property type="evidence" value="ECO:0007669"/>
    <property type="project" value="TreeGrafter"/>
</dbReference>
<evidence type="ECO:0000259" key="11">
    <source>
        <dbReference type="SMART" id="SM00941"/>
    </source>
</evidence>
<evidence type="ECO:0000256" key="9">
    <source>
        <dbReference type="ARBA" id="ARBA00048453"/>
    </source>
</evidence>
<comment type="subunit">
    <text evidence="4">Homodimer.</text>
</comment>
<dbReference type="Gene3D" id="1.20.970.10">
    <property type="entry name" value="Transferase, Pyrimidine Nucleoside Phosphorylase, Chain C"/>
    <property type="match status" value="1"/>
</dbReference>
<dbReference type="Pfam" id="PF07831">
    <property type="entry name" value="PYNP_C"/>
    <property type="match status" value="1"/>
</dbReference>
<dbReference type="Gene3D" id="3.40.1030.10">
    <property type="entry name" value="Nucleoside phosphorylase/phosphoribosyltransferase catalytic domain"/>
    <property type="match status" value="1"/>
</dbReference>
<evidence type="ECO:0000256" key="3">
    <source>
        <dbReference type="ARBA" id="ARBA00006915"/>
    </source>
</evidence>
<reference evidence="12 13" key="1">
    <citation type="submission" date="2016-10" db="EMBL/GenBank/DDBJ databases">
        <authorList>
            <person name="de Groot N.N."/>
        </authorList>
    </citation>
    <scope>NUCLEOTIDE SEQUENCE [LARGE SCALE GENOMIC DNA]</scope>
    <source>
        <strain evidence="12 13">DSM 569</strain>
    </source>
</reference>
<comment type="function">
    <text evidence="2">Catalyzes phosphorolysis of the pyrimidine nucleosides uridine, thymidine and 2'-deoxyuridine with the formation of the corresponding pyrimidine base and ribose-1-phosphate.</text>
</comment>
<dbReference type="InterPro" id="IPR035902">
    <property type="entry name" value="Nuc_phospho_transferase"/>
</dbReference>
<dbReference type="InterPro" id="IPR000053">
    <property type="entry name" value="Thymidine/pyrmidine_PPase"/>
</dbReference>
<evidence type="ECO:0000313" key="12">
    <source>
        <dbReference type="EMBL" id="SDF87175.1"/>
    </source>
</evidence>
<dbReference type="NCBIfam" id="NF004747">
    <property type="entry name" value="PRK06078.1"/>
    <property type="match status" value="1"/>
</dbReference>
<sequence>MRMYDLIMKKRDGGVLTKEEIDFIISSYTKDYIPDYQMSALAMAIYFRGMTPEETANLTMAMAYSGDVMDLSAIKGIKVDKHSTGGVADTTTLVLAPMVAACGAPVAKMSGRGLGHTGGTIDKLESIPGMRVELSEEEFIDNVNKYGIAVIGQTKNLTPADKKLYALRDVTATVDSIPLIASSIMSKKIAAGADGIVLDVKVGRGAFMKDLESAKALAKLMVDIGNSVGRKTVAHVTNMDYPLGLAIGNALEIVEAVQVLKGHGSKDLLEVCMLLGSDMLQIAGVAKDDKEARAKLKEALDSGKALQKFKEFIKAQGGDERVVDDLSLLPQAKYIRPWIADRDVYIKDLMALDLGLVAMKLGAGREKKEDKIDLAVGIMLGGKVGDIVRKGEPIATIYANDEGKAEWALNEIKKYILLSDEPVERPTLIFE</sequence>
<dbReference type="SUPFAM" id="SSF52418">
    <property type="entry name" value="Nucleoside phosphorylase/phosphoribosyltransferase catalytic domain"/>
    <property type="match status" value="1"/>
</dbReference>
<dbReference type="EMBL" id="FNBS01000028">
    <property type="protein sequence ID" value="SDF87175.1"/>
    <property type="molecule type" value="Genomic_DNA"/>
</dbReference>
<organism evidence="12 13">
    <name type="scientific">Thermoanaerobacter thermohydrosulfuricus</name>
    <name type="common">Clostridium thermohydrosulfuricum</name>
    <dbReference type="NCBI Taxonomy" id="1516"/>
    <lineage>
        <taxon>Bacteria</taxon>
        <taxon>Bacillati</taxon>
        <taxon>Bacillota</taxon>
        <taxon>Clostridia</taxon>
        <taxon>Thermoanaerobacterales</taxon>
        <taxon>Thermoanaerobacteraceae</taxon>
        <taxon>Thermoanaerobacter</taxon>
    </lineage>
</organism>
<evidence type="ECO:0000256" key="5">
    <source>
        <dbReference type="ARBA" id="ARBA00011889"/>
    </source>
</evidence>
<dbReference type="Pfam" id="PF02885">
    <property type="entry name" value="Glycos_trans_3N"/>
    <property type="match status" value="1"/>
</dbReference>
<evidence type="ECO:0000256" key="1">
    <source>
        <dbReference type="ARBA" id="ARBA00001066"/>
    </source>
</evidence>
<dbReference type="RefSeq" id="WP_003869247.1">
    <property type="nucleotide sequence ID" value="NZ_FNBS01000028.1"/>
</dbReference>
<dbReference type="Gene3D" id="3.90.1170.30">
    <property type="entry name" value="Pyrimidine nucleoside phosphorylase-like, C-terminal domain"/>
    <property type="match status" value="1"/>
</dbReference>
<dbReference type="GO" id="GO:0006213">
    <property type="term" value="P:pyrimidine nucleoside metabolic process"/>
    <property type="evidence" value="ECO:0007669"/>
    <property type="project" value="InterPro"/>
</dbReference>
<comment type="catalytic activity">
    <reaction evidence="9">
        <text>uridine + phosphate = alpha-D-ribose 1-phosphate + uracil</text>
        <dbReference type="Rhea" id="RHEA:24388"/>
        <dbReference type="ChEBI" id="CHEBI:16704"/>
        <dbReference type="ChEBI" id="CHEBI:17568"/>
        <dbReference type="ChEBI" id="CHEBI:43474"/>
        <dbReference type="ChEBI" id="CHEBI:57720"/>
        <dbReference type="EC" id="2.4.2.2"/>
    </reaction>
</comment>
<dbReference type="NCBIfam" id="TIGR02644">
    <property type="entry name" value="Y_phosphoryl"/>
    <property type="match status" value="1"/>
</dbReference>
<comment type="catalytic activity">
    <reaction evidence="1">
        <text>2'-deoxyuridine + phosphate = 2-deoxy-alpha-D-ribose 1-phosphate + uracil</text>
        <dbReference type="Rhea" id="RHEA:22824"/>
        <dbReference type="ChEBI" id="CHEBI:16450"/>
        <dbReference type="ChEBI" id="CHEBI:17568"/>
        <dbReference type="ChEBI" id="CHEBI:43474"/>
        <dbReference type="ChEBI" id="CHEBI:57259"/>
        <dbReference type="EC" id="2.4.2.2"/>
    </reaction>
</comment>
<dbReference type="PIRSF" id="PIRSF000478">
    <property type="entry name" value="TP_PyNP"/>
    <property type="match status" value="1"/>
</dbReference>
<dbReference type="PANTHER" id="PTHR10515">
    <property type="entry name" value="THYMIDINE PHOSPHORYLASE"/>
    <property type="match status" value="1"/>
</dbReference>
<keyword evidence="8" id="KW-0808">Transferase</keyword>
<dbReference type="SUPFAM" id="SSF47648">
    <property type="entry name" value="Nucleoside phosphorylase/phosphoribosyltransferase N-terminal domain"/>
    <property type="match status" value="1"/>
</dbReference>
<evidence type="ECO:0000313" key="13">
    <source>
        <dbReference type="Proteomes" id="UP000183404"/>
    </source>
</evidence>
<dbReference type="SMART" id="SM00941">
    <property type="entry name" value="PYNP_C"/>
    <property type="match status" value="1"/>
</dbReference>
<gene>
    <name evidence="12" type="ORF">SAMN04244560_01373</name>
</gene>
<name>A0A1I1ZQ76_THETY</name>
<dbReference type="InterPro" id="IPR036320">
    <property type="entry name" value="Glycosyl_Trfase_fam3_N_dom_sf"/>
</dbReference>
<dbReference type="FunFam" id="3.40.1030.10:FF:000003">
    <property type="entry name" value="Pyrimidine-nucleoside phosphorylase"/>
    <property type="match status" value="1"/>
</dbReference>
<evidence type="ECO:0000256" key="6">
    <source>
        <dbReference type="ARBA" id="ARBA00014680"/>
    </source>
</evidence>
<dbReference type="InterPro" id="IPR000312">
    <property type="entry name" value="Glycosyl_Trfase_fam3"/>
</dbReference>
<evidence type="ECO:0000256" key="10">
    <source>
        <dbReference type="ARBA" id="ARBA00048525"/>
    </source>
</evidence>
<dbReference type="EC" id="2.4.2.2" evidence="5"/>
<comment type="catalytic activity">
    <reaction evidence="10">
        <text>thymidine + phosphate = 2-deoxy-alpha-D-ribose 1-phosphate + thymine</text>
        <dbReference type="Rhea" id="RHEA:16037"/>
        <dbReference type="ChEBI" id="CHEBI:17748"/>
        <dbReference type="ChEBI" id="CHEBI:17821"/>
        <dbReference type="ChEBI" id="CHEBI:43474"/>
        <dbReference type="ChEBI" id="CHEBI:57259"/>
        <dbReference type="EC" id="2.4.2.2"/>
    </reaction>
</comment>
<dbReference type="NCBIfam" id="NF004490">
    <property type="entry name" value="PRK05820.1"/>
    <property type="match status" value="1"/>
</dbReference>
<dbReference type="InterPro" id="IPR036566">
    <property type="entry name" value="PYNP-like_C_sf"/>
</dbReference>
<keyword evidence="7" id="KW-0328">Glycosyltransferase</keyword>
<dbReference type="Proteomes" id="UP000183404">
    <property type="component" value="Unassembled WGS sequence"/>
</dbReference>
<dbReference type="InterPro" id="IPR017459">
    <property type="entry name" value="Glycosyl_Trfase_fam3_N_dom"/>
</dbReference>
<dbReference type="SUPFAM" id="SSF54680">
    <property type="entry name" value="Pyrimidine nucleoside phosphorylase C-terminal domain"/>
    <property type="match status" value="1"/>
</dbReference>
<dbReference type="GO" id="GO:0004645">
    <property type="term" value="F:1,4-alpha-oligoglucan phosphorylase activity"/>
    <property type="evidence" value="ECO:0007669"/>
    <property type="project" value="InterPro"/>
</dbReference>
<proteinExistence type="inferred from homology"/>
<comment type="similarity">
    <text evidence="3">Belongs to the thymidine/pyrimidine-nucleoside phosphorylase family.</text>
</comment>
<dbReference type="GO" id="GO:0006206">
    <property type="term" value="P:pyrimidine nucleobase metabolic process"/>
    <property type="evidence" value="ECO:0007669"/>
    <property type="project" value="InterPro"/>
</dbReference>
<dbReference type="InterPro" id="IPR017872">
    <property type="entry name" value="Pyrmidine_PPase_CS"/>
</dbReference>
<dbReference type="Pfam" id="PF00591">
    <property type="entry name" value="Glycos_transf_3"/>
    <property type="match status" value="1"/>
</dbReference>
<dbReference type="GO" id="GO:0005829">
    <property type="term" value="C:cytosol"/>
    <property type="evidence" value="ECO:0007669"/>
    <property type="project" value="TreeGrafter"/>
</dbReference>
<evidence type="ECO:0000256" key="7">
    <source>
        <dbReference type="ARBA" id="ARBA00022676"/>
    </source>
</evidence>
<dbReference type="AlphaFoldDB" id="A0A1I1ZQ76"/>
<feature type="domain" description="Pyrimidine nucleoside phosphorylase C-terminal" evidence="11">
    <location>
        <begin position="345"/>
        <end position="419"/>
    </location>
</feature>
<dbReference type="PROSITE" id="PS00647">
    <property type="entry name" value="THYMID_PHOSPHORYLASE"/>
    <property type="match status" value="1"/>
</dbReference>